<keyword evidence="7" id="KW-0418">Kinase</keyword>
<dbReference type="InterPro" id="IPR036890">
    <property type="entry name" value="HATPase_C_sf"/>
</dbReference>
<protein>
    <recommendedName>
        <fullName evidence="3">histidine kinase</fullName>
        <ecNumber evidence="3">2.7.13.3</ecNumber>
    </recommendedName>
</protein>
<dbReference type="InterPro" id="IPR050980">
    <property type="entry name" value="2C_sensor_his_kinase"/>
</dbReference>
<dbReference type="Gene3D" id="1.10.287.130">
    <property type="match status" value="1"/>
</dbReference>
<dbReference type="CDD" id="cd00082">
    <property type="entry name" value="HisKA"/>
    <property type="match status" value="1"/>
</dbReference>
<dbReference type="EMBL" id="BMXY01000005">
    <property type="protein sequence ID" value="GGZ71492.1"/>
    <property type="molecule type" value="Genomic_DNA"/>
</dbReference>
<dbReference type="InterPro" id="IPR004358">
    <property type="entry name" value="Sig_transdc_His_kin-like_C"/>
</dbReference>
<dbReference type="Proteomes" id="UP000643403">
    <property type="component" value="Unassembled WGS sequence"/>
</dbReference>
<dbReference type="InterPro" id="IPR003661">
    <property type="entry name" value="HisK_dim/P_dom"/>
</dbReference>
<reference evidence="11" key="1">
    <citation type="journal article" date="2019" name="Int. J. Syst. Evol. Microbiol.">
        <title>The Global Catalogue of Microorganisms (GCM) 10K type strain sequencing project: providing services to taxonomists for standard genome sequencing and annotation.</title>
        <authorList>
            <consortium name="The Broad Institute Genomics Platform"/>
            <consortium name="The Broad Institute Genome Sequencing Center for Infectious Disease"/>
            <person name="Wu L."/>
            <person name="Ma J."/>
        </authorList>
    </citation>
    <scope>NUCLEOTIDE SEQUENCE [LARGE SCALE GENOMIC DNA]</scope>
    <source>
        <strain evidence="11">KCTC 22558</strain>
    </source>
</reference>
<evidence type="ECO:0000256" key="2">
    <source>
        <dbReference type="ARBA" id="ARBA00004651"/>
    </source>
</evidence>
<keyword evidence="8" id="KW-0067">ATP-binding</keyword>
<keyword evidence="11" id="KW-1185">Reference proteome</keyword>
<keyword evidence="5" id="KW-0808">Transferase</keyword>
<evidence type="ECO:0000256" key="6">
    <source>
        <dbReference type="ARBA" id="ARBA00022741"/>
    </source>
</evidence>
<evidence type="ECO:0000256" key="3">
    <source>
        <dbReference type="ARBA" id="ARBA00012438"/>
    </source>
</evidence>
<dbReference type="InterPro" id="IPR005467">
    <property type="entry name" value="His_kinase_dom"/>
</dbReference>
<feature type="domain" description="Histidine kinase" evidence="9">
    <location>
        <begin position="9"/>
        <end position="212"/>
    </location>
</feature>
<keyword evidence="4" id="KW-1003">Cell membrane</keyword>
<dbReference type="SUPFAM" id="SSF55874">
    <property type="entry name" value="ATPase domain of HSP90 chaperone/DNA topoisomerase II/histidine kinase"/>
    <property type="match status" value="1"/>
</dbReference>
<comment type="catalytic activity">
    <reaction evidence="1">
        <text>ATP + protein L-histidine = ADP + protein N-phospho-L-histidine.</text>
        <dbReference type="EC" id="2.7.13.3"/>
    </reaction>
</comment>
<dbReference type="InterPro" id="IPR036097">
    <property type="entry name" value="HisK_dim/P_sf"/>
</dbReference>
<evidence type="ECO:0000256" key="8">
    <source>
        <dbReference type="ARBA" id="ARBA00022840"/>
    </source>
</evidence>
<dbReference type="RefSeq" id="WP_189450935.1">
    <property type="nucleotide sequence ID" value="NZ_BMXY01000005.1"/>
</dbReference>
<comment type="caution">
    <text evidence="10">The sequence shown here is derived from an EMBL/GenBank/DDBJ whole genome shotgun (WGS) entry which is preliminary data.</text>
</comment>
<evidence type="ECO:0000256" key="1">
    <source>
        <dbReference type="ARBA" id="ARBA00000085"/>
    </source>
</evidence>
<dbReference type="SUPFAM" id="SSF47384">
    <property type="entry name" value="Homodimeric domain of signal transducing histidine kinase"/>
    <property type="match status" value="1"/>
</dbReference>
<evidence type="ECO:0000313" key="10">
    <source>
        <dbReference type="EMBL" id="GGZ71492.1"/>
    </source>
</evidence>
<organism evidence="10 11">
    <name type="scientific">Cognatilysobacter xinjiangensis</name>
    <dbReference type="NCBI Taxonomy" id="546892"/>
    <lineage>
        <taxon>Bacteria</taxon>
        <taxon>Pseudomonadati</taxon>
        <taxon>Pseudomonadota</taxon>
        <taxon>Gammaproteobacteria</taxon>
        <taxon>Lysobacterales</taxon>
        <taxon>Lysobacteraceae</taxon>
        <taxon>Cognatilysobacter</taxon>
    </lineage>
</organism>
<evidence type="ECO:0000313" key="11">
    <source>
        <dbReference type="Proteomes" id="UP000643403"/>
    </source>
</evidence>
<dbReference type="PANTHER" id="PTHR44936">
    <property type="entry name" value="SENSOR PROTEIN CREC"/>
    <property type="match status" value="1"/>
</dbReference>
<dbReference type="SMART" id="SM00388">
    <property type="entry name" value="HisKA"/>
    <property type="match status" value="1"/>
</dbReference>
<dbReference type="Pfam" id="PF00512">
    <property type="entry name" value="HisKA"/>
    <property type="match status" value="1"/>
</dbReference>
<dbReference type="PRINTS" id="PR00344">
    <property type="entry name" value="BCTRLSENSOR"/>
</dbReference>
<proteinExistence type="predicted"/>
<evidence type="ECO:0000256" key="7">
    <source>
        <dbReference type="ARBA" id="ARBA00022777"/>
    </source>
</evidence>
<dbReference type="PROSITE" id="PS50109">
    <property type="entry name" value="HIS_KIN"/>
    <property type="match status" value="1"/>
</dbReference>
<comment type="subcellular location">
    <subcellularLocation>
        <location evidence="2">Cell membrane</location>
        <topology evidence="2">Multi-pass membrane protein</topology>
    </subcellularLocation>
</comment>
<dbReference type="EC" id="2.7.13.3" evidence="3"/>
<keyword evidence="6" id="KW-0547">Nucleotide-binding</keyword>
<accession>A0ABQ3CBE4</accession>
<evidence type="ECO:0000256" key="5">
    <source>
        <dbReference type="ARBA" id="ARBA00022679"/>
    </source>
</evidence>
<dbReference type="Gene3D" id="3.30.565.10">
    <property type="entry name" value="Histidine kinase-like ATPase, C-terminal domain"/>
    <property type="match status" value="1"/>
</dbReference>
<evidence type="ECO:0000256" key="4">
    <source>
        <dbReference type="ARBA" id="ARBA00022475"/>
    </source>
</evidence>
<keyword evidence="4" id="KW-0472">Membrane</keyword>
<name>A0ABQ3CBE4_9GAMM</name>
<sequence>MSERPLFERLVHDLKGPLSPLQTAAYLLRRPELPEERRVELAETIERQSRRMAGMIEELGDWVRAQEGRLVNRLRPVEVQMLLDLAVGSVAGCATQADVTPELDGAHLEGDEGRLVQALSSLLGFAQWRSSQPPGLHAWREGTRLLIEVADNGDPPDDAAALLANPLAEPYDLGLGLRLVVAEAIVRAHGGTIDAHALAPGLAFRIALPLSSA</sequence>
<gene>
    <name evidence="10" type="ORF">GCM10008101_27140</name>
</gene>
<evidence type="ECO:0000259" key="9">
    <source>
        <dbReference type="PROSITE" id="PS50109"/>
    </source>
</evidence>
<dbReference type="PANTHER" id="PTHR44936:SF10">
    <property type="entry name" value="SENSOR PROTEIN RSTB"/>
    <property type="match status" value="1"/>
</dbReference>